<dbReference type="Pfam" id="PF01934">
    <property type="entry name" value="HepT-like"/>
    <property type="match status" value="1"/>
</dbReference>
<comment type="caution">
    <text evidence="6">The sequence shown here is derived from an EMBL/GenBank/DDBJ whole genome shotgun (WGS) entry which is preliminary data.</text>
</comment>
<dbReference type="GO" id="GO:0110001">
    <property type="term" value="C:toxin-antitoxin complex"/>
    <property type="evidence" value="ECO:0007669"/>
    <property type="project" value="InterPro"/>
</dbReference>
<dbReference type="AlphaFoldDB" id="A0A157ZNM0"/>
<evidence type="ECO:0000313" key="6">
    <source>
        <dbReference type="EMBL" id="SAK47086.1"/>
    </source>
</evidence>
<dbReference type="RefSeq" id="WP_061122981.1">
    <property type="nucleotide sequence ID" value="NZ_FCOF02000003.1"/>
</dbReference>
<dbReference type="PANTHER" id="PTHR34139">
    <property type="entry name" value="UPF0331 PROTEIN MJ0127"/>
    <property type="match status" value="1"/>
</dbReference>
<dbReference type="EMBL" id="FCOF02000003">
    <property type="protein sequence ID" value="SAK47086.1"/>
    <property type="molecule type" value="Genomic_DNA"/>
</dbReference>
<dbReference type="GO" id="GO:0000166">
    <property type="term" value="F:nucleotide binding"/>
    <property type="evidence" value="ECO:0007669"/>
    <property type="project" value="UniProtKB-KW"/>
</dbReference>
<proteinExistence type="predicted"/>
<keyword evidence="4" id="KW-0547">Nucleotide-binding</keyword>
<dbReference type="InterPro" id="IPR008201">
    <property type="entry name" value="HepT-like"/>
</dbReference>
<sequence>MSRDAVTLREYIDHVITAIGRIKRYTDGLDEAAFRNDEFAQDAVIRNVEVVGEACRNIRRYFPTFAAQHPEVPFQSAYEMRNALTHGYHKIDLGILWVTIREDLPALGRQFESLAVDLDGAI</sequence>
<evidence type="ECO:0008006" key="8">
    <source>
        <dbReference type="Google" id="ProtNLM"/>
    </source>
</evidence>
<evidence type="ECO:0000256" key="4">
    <source>
        <dbReference type="ARBA" id="ARBA00022741"/>
    </source>
</evidence>
<evidence type="ECO:0000313" key="7">
    <source>
        <dbReference type="Proteomes" id="UP000054870"/>
    </source>
</evidence>
<evidence type="ECO:0000256" key="2">
    <source>
        <dbReference type="ARBA" id="ARBA00022649"/>
    </source>
</evidence>
<keyword evidence="2" id="KW-1277">Toxin-antitoxin system</keyword>
<accession>A0A157ZNM0</accession>
<dbReference type="GO" id="GO:0004540">
    <property type="term" value="F:RNA nuclease activity"/>
    <property type="evidence" value="ECO:0007669"/>
    <property type="project" value="InterPro"/>
</dbReference>
<protein>
    <recommendedName>
        <fullName evidence="8">DUF86 domain-containing protein</fullName>
    </recommendedName>
</protein>
<dbReference type="Proteomes" id="UP000054870">
    <property type="component" value="Unassembled WGS sequence"/>
</dbReference>
<keyword evidence="5" id="KW-0378">Hydrolase</keyword>
<gene>
    <name evidence="6" type="ORF">AWB75_01019</name>
</gene>
<dbReference type="GO" id="GO:0016787">
    <property type="term" value="F:hydrolase activity"/>
    <property type="evidence" value="ECO:0007669"/>
    <property type="project" value="UniProtKB-KW"/>
</dbReference>
<dbReference type="PANTHER" id="PTHR34139:SF1">
    <property type="entry name" value="RNASE MJ1380-RELATED"/>
    <property type="match status" value="1"/>
</dbReference>
<keyword evidence="7" id="KW-1185">Reference proteome</keyword>
<reference evidence="6" key="1">
    <citation type="submission" date="2016-01" db="EMBL/GenBank/DDBJ databases">
        <authorList>
            <person name="Peeters C."/>
        </authorList>
    </citation>
    <scope>NUCLEOTIDE SEQUENCE [LARGE SCALE GENOMIC DNA]</scope>
    <source>
        <strain evidence="6">LMG 29318</strain>
    </source>
</reference>
<evidence type="ECO:0000256" key="3">
    <source>
        <dbReference type="ARBA" id="ARBA00022722"/>
    </source>
</evidence>
<name>A0A157ZNM0_9BURK</name>
<evidence type="ECO:0000256" key="5">
    <source>
        <dbReference type="ARBA" id="ARBA00022801"/>
    </source>
</evidence>
<organism evidence="6 7">
    <name type="scientific">Caballeronia catudaia</name>
    <dbReference type="NCBI Taxonomy" id="1777136"/>
    <lineage>
        <taxon>Bacteria</taxon>
        <taxon>Pseudomonadati</taxon>
        <taxon>Pseudomonadota</taxon>
        <taxon>Betaproteobacteria</taxon>
        <taxon>Burkholderiales</taxon>
        <taxon>Burkholderiaceae</taxon>
        <taxon>Caballeronia</taxon>
    </lineage>
</organism>
<dbReference type="InterPro" id="IPR051813">
    <property type="entry name" value="HepT_RNase_toxin"/>
</dbReference>
<dbReference type="OrthoDB" id="4829434at2"/>
<evidence type="ECO:0000256" key="1">
    <source>
        <dbReference type="ARBA" id="ARBA00022553"/>
    </source>
</evidence>
<keyword evidence="3" id="KW-0540">Nuclease</keyword>
<keyword evidence="1" id="KW-0597">Phosphoprotein</keyword>